<dbReference type="CDD" id="cd08249">
    <property type="entry name" value="enoyl_reductase_like"/>
    <property type="match status" value="1"/>
</dbReference>
<evidence type="ECO:0000259" key="1">
    <source>
        <dbReference type="SMART" id="SM00829"/>
    </source>
</evidence>
<evidence type="ECO:0000313" key="2">
    <source>
        <dbReference type="EMBL" id="KIJ25436.1"/>
    </source>
</evidence>
<name>A0A0C9UJ92_SPHS4</name>
<sequence>MAIPETIRAVVIKEVRWCASVTEIPIPKLEDDEVLVQVKAVAQILPIRNVYFLQFILMVGYPGTILGCDFSGIVAAVGPSLTTSVKVGDQVAGFVQGGHFKDRGAFAEYLKAPADLVWVVPKGTLSHEEAATLGCGFWTAVQALFHPTRLGLTESPAKVEGEKWVFVYGGSTSVGLFAIQLLAAAGYKVATVSSPRNFELVKSLGATVVFDYKSPNALDQIIAATTPGGGIIGALNTQGASDGQLLAVKAFGPEGKGKVVTILGPKDEAVAYNPNVTIQPTLIYTALGREFNFGEVFPASKEDKDHMAAFLTKVPELVKSGAIKPNRVKLWEGGLDGIEGGLAYMKEGKLSAEKLVYKI</sequence>
<dbReference type="Proteomes" id="UP000054279">
    <property type="component" value="Unassembled WGS sequence"/>
</dbReference>
<dbReference type="SMART" id="SM00829">
    <property type="entry name" value="PKS_ER"/>
    <property type="match status" value="1"/>
</dbReference>
<dbReference type="InterPro" id="IPR020843">
    <property type="entry name" value="ER"/>
</dbReference>
<accession>A0A0C9UJ92</accession>
<dbReference type="Pfam" id="PF08240">
    <property type="entry name" value="ADH_N"/>
    <property type="match status" value="1"/>
</dbReference>
<gene>
    <name evidence="2" type="ORF">M422DRAFT_273613</name>
</gene>
<dbReference type="InterPro" id="IPR011032">
    <property type="entry name" value="GroES-like_sf"/>
</dbReference>
<feature type="domain" description="Enoyl reductase (ER)" evidence="1">
    <location>
        <begin position="10"/>
        <end position="357"/>
    </location>
</feature>
<dbReference type="Gene3D" id="3.40.50.720">
    <property type="entry name" value="NAD(P)-binding Rossmann-like Domain"/>
    <property type="match status" value="1"/>
</dbReference>
<dbReference type="GO" id="GO:0016651">
    <property type="term" value="F:oxidoreductase activity, acting on NAD(P)H"/>
    <property type="evidence" value="ECO:0007669"/>
    <property type="project" value="InterPro"/>
</dbReference>
<organism evidence="2 3">
    <name type="scientific">Sphaerobolus stellatus (strain SS14)</name>
    <dbReference type="NCBI Taxonomy" id="990650"/>
    <lineage>
        <taxon>Eukaryota</taxon>
        <taxon>Fungi</taxon>
        <taxon>Dikarya</taxon>
        <taxon>Basidiomycota</taxon>
        <taxon>Agaricomycotina</taxon>
        <taxon>Agaricomycetes</taxon>
        <taxon>Phallomycetidae</taxon>
        <taxon>Geastrales</taxon>
        <taxon>Sphaerobolaceae</taxon>
        <taxon>Sphaerobolus</taxon>
    </lineage>
</organism>
<dbReference type="AlphaFoldDB" id="A0A0C9UJ92"/>
<protein>
    <recommendedName>
        <fullName evidence="1">Enoyl reductase (ER) domain-containing protein</fullName>
    </recommendedName>
</protein>
<evidence type="ECO:0000313" key="3">
    <source>
        <dbReference type="Proteomes" id="UP000054279"/>
    </source>
</evidence>
<dbReference type="InterPro" id="IPR013154">
    <property type="entry name" value="ADH-like_N"/>
</dbReference>
<proteinExistence type="predicted"/>
<dbReference type="InterPro" id="IPR036291">
    <property type="entry name" value="NAD(P)-bd_dom_sf"/>
</dbReference>
<dbReference type="PANTHER" id="PTHR45348">
    <property type="entry name" value="HYPOTHETICAL OXIDOREDUCTASE (EUROFUNG)"/>
    <property type="match status" value="1"/>
</dbReference>
<dbReference type="OrthoDB" id="10257049at2759"/>
<dbReference type="HOGENOM" id="CLU_026673_16_1_1"/>
<dbReference type="Pfam" id="PF00107">
    <property type="entry name" value="ADH_zinc_N"/>
    <property type="match status" value="1"/>
</dbReference>
<dbReference type="SUPFAM" id="SSF51735">
    <property type="entry name" value="NAD(P)-binding Rossmann-fold domains"/>
    <property type="match status" value="1"/>
</dbReference>
<dbReference type="Gene3D" id="3.90.180.10">
    <property type="entry name" value="Medium-chain alcohol dehydrogenases, catalytic domain"/>
    <property type="match status" value="1"/>
</dbReference>
<dbReference type="SUPFAM" id="SSF50129">
    <property type="entry name" value="GroES-like"/>
    <property type="match status" value="1"/>
</dbReference>
<reference evidence="2 3" key="1">
    <citation type="submission" date="2014-06" db="EMBL/GenBank/DDBJ databases">
        <title>Evolutionary Origins and Diversification of the Mycorrhizal Mutualists.</title>
        <authorList>
            <consortium name="DOE Joint Genome Institute"/>
            <consortium name="Mycorrhizal Genomics Consortium"/>
            <person name="Kohler A."/>
            <person name="Kuo A."/>
            <person name="Nagy L.G."/>
            <person name="Floudas D."/>
            <person name="Copeland A."/>
            <person name="Barry K.W."/>
            <person name="Cichocki N."/>
            <person name="Veneault-Fourrey C."/>
            <person name="LaButti K."/>
            <person name="Lindquist E.A."/>
            <person name="Lipzen A."/>
            <person name="Lundell T."/>
            <person name="Morin E."/>
            <person name="Murat C."/>
            <person name="Riley R."/>
            <person name="Ohm R."/>
            <person name="Sun H."/>
            <person name="Tunlid A."/>
            <person name="Henrissat B."/>
            <person name="Grigoriev I.V."/>
            <person name="Hibbett D.S."/>
            <person name="Martin F."/>
        </authorList>
    </citation>
    <scope>NUCLEOTIDE SEQUENCE [LARGE SCALE GENOMIC DNA]</scope>
    <source>
        <strain evidence="2 3">SS14</strain>
    </source>
</reference>
<dbReference type="EMBL" id="KN837415">
    <property type="protein sequence ID" value="KIJ25436.1"/>
    <property type="molecule type" value="Genomic_DNA"/>
</dbReference>
<keyword evidence="3" id="KW-1185">Reference proteome</keyword>
<dbReference type="InterPro" id="IPR013149">
    <property type="entry name" value="ADH-like_C"/>
</dbReference>
<dbReference type="InterPro" id="IPR047122">
    <property type="entry name" value="Trans-enoyl_RdTase-like"/>
</dbReference>